<evidence type="ECO:0000313" key="3">
    <source>
        <dbReference type="Proteomes" id="UP000216020"/>
    </source>
</evidence>
<dbReference type="Gene3D" id="3.40.190.150">
    <property type="entry name" value="Bordetella uptake gene, domain 1"/>
    <property type="match status" value="1"/>
</dbReference>
<dbReference type="Gene3D" id="3.40.190.10">
    <property type="entry name" value="Periplasmic binding protein-like II"/>
    <property type="match status" value="1"/>
</dbReference>
<dbReference type="PIRSF" id="PIRSF017082">
    <property type="entry name" value="YflP"/>
    <property type="match status" value="1"/>
</dbReference>
<dbReference type="Proteomes" id="UP000216020">
    <property type="component" value="Unassembled WGS sequence"/>
</dbReference>
<organism evidence="2 3">
    <name type="scientific">Bordetella genomosp. 10</name>
    <dbReference type="NCBI Taxonomy" id="1416804"/>
    <lineage>
        <taxon>Bacteria</taxon>
        <taxon>Pseudomonadati</taxon>
        <taxon>Pseudomonadota</taxon>
        <taxon>Betaproteobacteria</taxon>
        <taxon>Burkholderiales</taxon>
        <taxon>Alcaligenaceae</taxon>
        <taxon>Bordetella</taxon>
    </lineage>
</organism>
<evidence type="ECO:0000313" key="2">
    <source>
        <dbReference type="EMBL" id="OZI34201.1"/>
    </source>
</evidence>
<dbReference type="SUPFAM" id="SSF53850">
    <property type="entry name" value="Periplasmic binding protein-like II"/>
    <property type="match status" value="1"/>
</dbReference>
<name>A0A261SAU0_9BORD</name>
<keyword evidence="2" id="KW-0675">Receptor</keyword>
<gene>
    <name evidence="2" type="ORF">CAL29_11690</name>
</gene>
<dbReference type="OrthoDB" id="8678477at2"/>
<dbReference type="InterPro" id="IPR005064">
    <property type="entry name" value="BUG"/>
</dbReference>
<dbReference type="AlphaFoldDB" id="A0A261SAU0"/>
<sequence length="336" mass="35585">MPRRLGVQGLTQALRSASALILIALLTFALAPRARADTYPARPIQIILSYPPAGAADILARSLAERLGTLLKQAVVVDNRPGAGGAIGLMAAAKARPDGYTLYLASYTNQAVAAAVYRTQPADLQADFEPIARIGYAPHALVVPAVLPVKTVAEFVNYVKAKPGAYNFASQGLGTLSHLEAEVFMARTGIKLTHIPYKGSSDAQPALITNSASMMFDSITGSLALVKAGKLRFLAVASKDRFPLLPDVPTLKQAGLDDMQIDNQMGVFAPKGTPQAALDKISAALEQVLADPALRSSIVDKGMVIDYAPEATLRASLAHEIRYWSKAVKAADVKVE</sequence>
<accession>A0A261SAU0</accession>
<dbReference type="EMBL" id="NEVM01000002">
    <property type="protein sequence ID" value="OZI34201.1"/>
    <property type="molecule type" value="Genomic_DNA"/>
</dbReference>
<dbReference type="PANTHER" id="PTHR42928:SF5">
    <property type="entry name" value="BLR1237 PROTEIN"/>
    <property type="match status" value="1"/>
</dbReference>
<reference evidence="3" key="1">
    <citation type="submission" date="2017-05" db="EMBL/GenBank/DDBJ databases">
        <title>Complete and WGS of Bordetella genogroups.</title>
        <authorList>
            <person name="Spilker T."/>
            <person name="Lipuma J."/>
        </authorList>
    </citation>
    <scope>NUCLEOTIDE SEQUENCE [LARGE SCALE GENOMIC DNA]</scope>
    <source>
        <strain evidence="3">AU16122</strain>
    </source>
</reference>
<keyword evidence="3" id="KW-1185">Reference proteome</keyword>
<dbReference type="RefSeq" id="WP_094853201.1">
    <property type="nucleotide sequence ID" value="NZ_NEVM01000002.1"/>
</dbReference>
<dbReference type="CDD" id="cd07012">
    <property type="entry name" value="PBP2_Bug_TTT"/>
    <property type="match status" value="1"/>
</dbReference>
<evidence type="ECO:0000256" key="1">
    <source>
        <dbReference type="ARBA" id="ARBA00006987"/>
    </source>
</evidence>
<dbReference type="Pfam" id="PF03401">
    <property type="entry name" value="TctC"/>
    <property type="match status" value="1"/>
</dbReference>
<proteinExistence type="inferred from homology"/>
<comment type="caution">
    <text evidence="2">The sequence shown here is derived from an EMBL/GenBank/DDBJ whole genome shotgun (WGS) entry which is preliminary data.</text>
</comment>
<protein>
    <submittedName>
        <fullName evidence="2">Receptor</fullName>
    </submittedName>
</protein>
<dbReference type="PANTHER" id="PTHR42928">
    <property type="entry name" value="TRICARBOXYLATE-BINDING PROTEIN"/>
    <property type="match status" value="1"/>
</dbReference>
<comment type="similarity">
    <text evidence="1">Belongs to the UPF0065 (bug) family.</text>
</comment>
<dbReference type="InterPro" id="IPR042100">
    <property type="entry name" value="Bug_dom1"/>
</dbReference>